<sequence length="839" mass="88195">MSALARGLRGVRGVRALTVASALAMLALLRLLPAGPAQGPELSHWLAFVGAFAVAEVLVVYVEFRHEAHAFGANEIVLAAGLLLIDGVGLVTAQLAGAAIALLVRRQQLLKLCFNVAQWGLCAAVAAVAFAAVDPTPDAGSAATVAAVLGAVLAGSTVSFLAITAVVWMVDGAPGRAESVEALLVGYVGAVATACLGLTLVLLLRTGIVAVCCALPGVVVAMVSYRAYMVGRERRQHLTFLLSATRALNASPDLERGWADVLAALRDAVRAEWATVLIAPPEAKDPAEWLQLDCAKDGVRPVFRTVTAEEAAALLPPPGSGGVHDVRRRLGAVDWLARHGMKSAMTAQVCDELGLLGHLVVGPRLGETGRYAEHDLTLLEALANQVGGALETGRLERTLFQITELKEQLQHEARHDSLTGLANRTQFNAALSAGLVGTGPTSVMIVDLDDFKRVNDDLGHAAGDALLVAVAERMRATVRTLDTPARLGGDEFAVVLPQCAAGDAEEIAQRLLREFAVPVAMPGGGQLVPRASIGVATTDAVRRDGDELQRRADAALYEVKRNGKGGVRAWHPAVGAARDRRRPLLADVTSALAQGEFVCHYQPVMSLVDDAPLGVEALVRWQHPEQGLLSPGGFLRQAEDSGWIREIGEHVLRSACHQFVRLRRHTPHLPAGLQVNVSALQLDPTLPRIVAAALAATGMQGGDLVLEMTEGLALDSPELAAEVMESVAALGVRWALDDFGTGYAALDRLADLPVDIVKLPGEVVRGAQSPRGARLLAGTVALARTMGVEAVAEGVESEAQRAALTAAGCLQGQGYLWSEPLSADELERWLVERGAAVPA</sequence>
<dbReference type="SMART" id="SM00267">
    <property type="entry name" value="GGDEF"/>
    <property type="match status" value="1"/>
</dbReference>
<dbReference type="PROSITE" id="PS50883">
    <property type="entry name" value="EAL"/>
    <property type="match status" value="1"/>
</dbReference>
<dbReference type="SUPFAM" id="SSF55073">
    <property type="entry name" value="Nucleotide cyclase"/>
    <property type="match status" value="1"/>
</dbReference>
<keyword evidence="5" id="KW-1185">Reference proteome</keyword>
<dbReference type="InterPro" id="IPR029787">
    <property type="entry name" value="Nucleotide_cyclase"/>
</dbReference>
<evidence type="ECO:0000259" key="3">
    <source>
        <dbReference type="PROSITE" id="PS50887"/>
    </source>
</evidence>
<evidence type="ECO:0000313" key="5">
    <source>
        <dbReference type="Proteomes" id="UP000800981"/>
    </source>
</evidence>
<proteinExistence type="predicted"/>
<feature type="transmembrane region" description="Helical" evidence="1">
    <location>
        <begin position="76"/>
        <end position="104"/>
    </location>
</feature>
<dbReference type="NCBIfam" id="TIGR00254">
    <property type="entry name" value="GGDEF"/>
    <property type="match status" value="1"/>
</dbReference>
<dbReference type="Gene3D" id="3.30.450.40">
    <property type="match status" value="1"/>
</dbReference>
<dbReference type="Gene3D" id="3.30.70.270">
    <property type="match status" value="1"/>
</dbReference>
<evidence type="ECO:0000256" key="1">
    <source>
        <dbReference type="SAM" id="Phobius"/>
    </source>
</evidence>
<feature type="transmembrane region" description="Helical" evidence="1">
    <location>
        <begin position="12"/>
        <end position="32"/>
    </location>
</feature>
<dbReference type="Pfam" id="PF00563">
    <property type="entry name" value="EAL"/>
    <property type="match status" value="1"/>
</dbReference>
<name>A0ABX0GWE9_9ACTN</name>
<feature type="transmembrane region" description="Helical" evidence="1">
    <location>
        <begin position="44"/>
        <end position="64"/>
    </location>
</feature>
<feature type="transmembrane region" description="Helical" evidence="1">
    <location>
        <begin position="116"/>
        <end position="133"/>
    </location>
</feature>
<reference evidence="4 5" key="1">
    <citation type="submission" date="2020-03" db="EMBL/GenBank/DDBJ databases">
        <title>Two novel Motilibacter sp.</title>
        <authorList>
            <person name="Liu S."/>
        </authorList>
    </citation>
    <scope>NUCLEOTIDE SEQUENCE [LARGE SCALE GENOMIC DNA]</scope>
    <source>
        <strain evidence="4 5">E257</strain>
    </source>
</reference>
<dbReference type="SMART" id="SM00065">
    <property type="entry name" value="GAF"/>
    <property type="match status" value="1"/>
</dbReference>
<dbReference type="Proteomes" id="UP000800981">
    <property type="component" value="Unassembled WGS sequence"/>
</dbReference>
<evidence type="ECO:0000259" key="2">
    <source>
        <dbReference type="PROSITE" id="PS50883"/>
    </source>
</evidence>
<feature type="transmembrane region" description="Helical" evidence="1">
    <location>
        <begin position="182"/>
        <end position="202"/>
    </location>
</feature>
<protein>
    <submittedName>
        <fullName evidence="4">EAL domain-containing protein</fullName>
    </submittedName>
</protein>
<dbReference type="InterPro" id="IPR052155">
    <property type="entry name" value="Biofilm_reg_signaling"/>
</dbReference>
<organism evidence="4 5">
    <name type="scientific">Motilibacter deserti</name>
    <dbReference type="NCBI Taxonomy" id="2714956"/>
    <lineage>
        <taxon>Bacteria</taxon>
        <taxon>Bacillati</taxon>
        <taxon>Actinomycetota</taxon>
        <taxon>Actinomycetes</taxon>
        <taxon>Motilibacterales</taxon>
        <taxon>Motilibacteraceae</taxon>
        <taxon>Motilibacter</taxon>
    </lineage>
</organism>
<dbReference type="PROSITE" id="PS50887">
    <property type="entry name" value="GGDEF"/>
    <property type="match status" value="1"/>
</dbReference>
<dbReference type="InterPro" id="IPR000160">
    <property type="entry name" value="GGDEF_dom"/>
</dbReference>
<dbReference type="PANTHER" id="PTHR44757:SF2">
    <property type="entry name" value="BIOFILM ARCHITECTURE MAINTENANCE PROTEIN MBAA"/>
    <property type="match status" value="1"/>
</dbReference>
<feature type="domain" description="GGDEF" evidence="3">
    <location>
        <begin position="439"/>
        <end position="572"/>
    </location>
</feature>
<dbReference type="SUPFAM" id="SSF55781">
    <property type="entry name" value="GAF domain-like"/>
    <property type="match status" value="1"/>
</dbReference>
<dbReference type="InterPro" id="IPR043128">
    <property type="entry name" value="Rev_trsase/Diguanyl_cyclase"/>
</dbReference>
<dbReference type="EMBL" id="JAANNP010000022">
    <property type="protein sequence ID" value="NHC15266.1"/>
    <property type="molecule type" value="Genomic_DNA"/>
</dbReference>
<dbReference type="CDD" id="cd01948">
    <property type="entry name" value="EAL"/>
    <property type="match status" value="1"/>
</dbReference>
<comment type="caution">
    <text evidence="4">The sequence shown here is derived from an EMBL/GenBank/DDBJ whole genome shotgun (WGS) entry which is preliminary data.</text>
</comment>
<dbReference type="InterPro" id="IPR003018">
    <property type="entry name" value="GAF"/>
</dbReference>
<dbReference type="InterPro" id="IPR001633">
    <property type="entry name" value="EAL_dom"/>
</dbReference>
<dbReference type="SUPFAM" id="SSF141868">
    <property type="entry name" value="EAL domain-like"/>
    <property type="match status" value="1"/>
</dbReference>
<keyword evidence="1" id="KW-0472">Membrane</keyword>
<dbReference type="Gene3D" id="3.20.20.450">
    <property type="entry name" value="EAL domain"/>
    <property type="match status" value="1"/>
</dbReference>
<dbReference type="SMART" id="SM00052">
    <property type="entry name" value="EAL"/>
    <property type="match status" value="1"/>
</dbReference>
<accession>A0ABX0GWE9</accession>
<feature type="transmembrane region" description="Helical" evidence="1">
    <location>
        <begin position="145"/>
        <end position="170"/>
    </location>
</feature>
<keyword evidence="1" id="KW-1133">Transmembrane helix</keyword>
<dbReference type="InterPro" id="IPR029016">
    <property type="entry name" value="GAF-like_dom_sf"/>
</dbReference>
<evidence type="ECO:0000313" key="4">
    <source>
        <dbReference type="EMBL" id="NHC15266.1"/>
    </source>
</evidence>
<dbReference type="RefSeq" id="WP_166283550.1">
    <property type="nucleotide sequence ID" value="NZ_JAANNP010000022.1"/>
</dbReference>
<gene>
    <name evidence="4" type="ORF">G9H71_15905</name>
</gene>
<keyword evidence="1" id="KW-0812">Transmembrane</keyword>
<dbReference type="CDD" id="cd01949">
    <property type="entry name" value="GGDEF"/>
    <property type="match status" value="1"/>
</dbReference>
<dbReference type="Pfam" id="PF00990">
    <property type="entry name" value="GGDEF"/>
    <property type="match status" value="1"/>
</dbReference>
<dbReference type="PANTHER" id="PTHR44757">
    <property type="entry name" value="DIGUANYLATE CYCLASE DGCP"/>
    <property type="match status" value="1"/>
</dbReference>
<dbReference type="InterPro" id="IPR035919">
    <property type="entry name" value="EAL_sf"/>
</dbReference>
<feature type="transmembrane region" description="Helical" evidence="1">
    <location>
        <begin position="208"/>
        <end position="228"/>
    </location>
</feature>
<feature type="domain" description="EAL" evidence="2">
    <location>
        <begin position="581"/>
        <end position="834"/>
    </location>
</feature>